<keyword evidence="1" id="KW-0732">Signal</keyword>
<feature type="signal peptide" evidence="1">
    <location>
        <begin position="1"/>
        <end position="23"/>
    </location>
</feature>
<protein>
    <recommendedName>
        <fullName evidence="4">PsbP C-terminal domain-containing protein</fullName>
    </recommendedName>
</protein>
<dbReference type="Gene3D" id="3.40.1000.10">
    <property type="entry name" value="Mog1/PsbP, alpha/beta/alpha sandwich"/>
    <property type="match status" value="1"/>
</dbReference>
<evidence type="ECO:0000313" key="2">
    <source>
        <dbReference type="EMBL" id="MDJ1114379.1"/>
    </source>
</evidence>
<evidence type="ECO:0000256" key="1">
    <source>
        <dbReference type="SAM" id="SignalP"/>
    </source>
</evidence>
<gene>
    <name evidence="2" type="ORF">QNI14_07925</name>
</gene>
<dbReference type="RefSeq" id="WP_283715994.1">
    <property type="nucleotide sequence ID" value="NZ_JASJND010000005.1"/>
</dbReference>
<name>A0ABT6ZE02_9MICO</name>
<reference evidence="2 3" key="1">
    <citation type="submission" date="2023-05" db="EMBL/GenBank/DDBJ databases">
        <title>Microbacterium dauci sp.nov., Isolated from Carrot Rhizosphere Soil.</title>
        <authorList>
            <person name="Xiao Z."/>
            <person name="Zheng J."/>
        </authorList>
    </citation>
    <scope>NUCLEOTIDE SEQUENCE [LARGE SCALE GENOMIC DNA]</scope>
    <source>
        <strain evidence="2 3">LX3-4</strain>
    </source>
</reference>
<evidence type="ECO:0000313" key="3">
    <source>
        <dbReference type="Proteomes" id="UP001321481"/>
    </source>
</evidence>
<organism evidence="2 3">
    <name type="scientific">Microbacterium dauci</name>
    <dbReference type="NCBI Taxonomy" id="3048008"/>
    <lineage>
        <taxon>Bacteria</taxon>
        <taxon>Bacillati</taxon>
        <taxon>Actinomycetota</taxon>
        <taxon>Actinomycetes</taxon>
        <taxon>Micrococcales</taxon>
        <taxon>Microbacteriaceae</taxon>
        <taxon>Microbacterium</taxon>
    </lineage>
</organism>
<evidence type="ECO:0008006" key="4">
    <source>
        <dbReference type="Google" id="ProtNLM"/>
    </source>
</evidence>
<dbReference type="Proteomes" id="UP001321481">
    <property type="component" value="Unassembled WGS sequence"/>
</dbReference>
<sequence length="199" mass="20433">MRRSVRSRAAAVLLAFSAGLALAGCSAPAGTDADESPAPAATSPAAVAPAIGPDVTAEAYTFQVPEGWGFPEEAPEGYDASMFAVDLADIEDGFSDNVNVITSPAGEITPEQVESAGVAELEAAQATDVTVLDRVDAAGAESAHLTAGFTSEGVEYTIDQYYLTSAGQTHIVTFSFSPGIDQAERDALAASVLATWTWN</sequence>
<dbReference type="EMBL" id="JASJND010000005">
    <property type="protein sequence ID" value="MDJ1114379.1"/>
    <property type="molecule type" value="Genomic_DNA"/>
</dbReference>
<dbReference type="PROSITE" id="PS51257">
    <property type="entry name" value="PROKAR_LIPOPROTEIN"/>
    <property type="match status" value="1"/>
</dbReference>
<keyword evidence="3" id="KW-1185">Reference proteome</keyword>
<feature type="chain" id="PRO_5046272475" description="PsbP C-terminal domain-containing protein" evidence="1">
    <location>
        <begin position="24"/>
        <end position="199"/>
    </location>
</feature>
<comment type="caution">
    <text evidence="2">The sequence shown here is derived from an EMBL/GenBank/DDBJ whole genome shotgun (WGS) entry which is preliminary data.</text>
</comment>
<proteinExistence type="predicted"/>
<accession>A0ABT6ZE02</accession>